<feature type="transmembrane region" description="Helical" evidence="1">
    <location>
        <begin position="412"/>
        <end position="432"/>
    </location>
</feature>
<feature type="non-terminal residue" evidence="2">
    <location>
        <position position="1"/>
    </location>
</feature>
<sequence>RYTTDSLLITMAIMDQPRGSRAAARLSVTAPDDGPSVAVAREWFRDVILPHRVRDKEAGAFRLVDMGEDAPGSELFPVFGTSLSDLSVFGIGLGLYFRMLLQLSLLLFVLACVSTPSIIYFLSSSYSGALGSRSLDFRILGTAACTREVSAIDTRASSNEIRTVTINDCPLIMTQLHVDMIGLGILAVFCLVVAVMQTRDKAHLDALEQTASDYSVVVKDPNANAWDPDEWERFFAQFGRVKFVTVCVDNDRLLSALAKKRYMEDMLKMESADQEIVRLALENAADPTKAAPKQSLFRQFRQKFGLGGYDLTYWNAELDVLRRRIAEMLKHDSYRVWSVFVMFETEESQRRCLRETRIGLCSTLLDWTSTGLSDRLRFRGTNILHVEQATEPSSVQWKSAGVLWRRRVLQQALTMSIVGGMMTGVYFLALWLKNDYIGGETEPDSKRRGRLFILACTLAVTDLFGCRILSYVDRLEQHQTKEREQLSTLNKLLLFRGFNGAVVLYLLMDFTDILSQENLLQIQALLIANLITAPVIQLISPFEKFNRWYYGPKAKTQRKLNSYYSGAYWKLAERYTQITKSVGIALFFKSLLPTGLIITSLSLLVNYWVDKYCLLRKWKTPPRYDGLLARASRYHLLLVALVSLIMMGRWYNGWPFDHATQRAVTSAREETESRYDSLVKTLHIVLPFLRDQYPTKEQQHLMDVLYWIILIVTCVVVAFVLLKSLYRSYIRYIVGNLATGFLGGRAKQCDIPASDVSTLNGYVPSYESWYSDFPYLSVPLGTFEPRYVSWSGNHEAYCLVNDVVDDSQLAGSLGDKPLQQLFGACKQYDMPGMKVRAPVTSLDSISLV</sequence>
<gene>
    <name evidence="2" type="ORF">F444_13104</name>
</gene>
<dbReference type="EMBL" id="ANJA01002338">
    <property type="protein sequence ID" value="ETO70399.1"/>
    <property type="molecule type" value="Genomic_DNA"/>
</dbReference>
<protein>
    <recommendedName>
        <fullName evidence="4">CSC1/OSCA1-like cytosolic domain-containing protein</fullName>
    </recommendedName>
</protein>
<comment type="caution">
    <text evidence="2">The sequence shown here is derived from an EMBL/GenBank/DDBJ whole genome shotgun (WGS) entry which is preliminary data.</text>
</comment>
<evidence type="ECO:0000256" key="1">
    <source>
        <dbReference type="SAM" id="Phobius"/>
    </source>
</evidence>
<dbReference type="AlphaFoldDB" id="A0A080ZUT8"/>
<feature type="transmembrane region" description="Helical" evidence="1">
    <location>
        <begin position="704"/>
        <end position="722"/>
    </location>
</feature>
<evidence type="ECO:0000313" key="3">
    <source>
        <dbReference type="Proteomes" id="UP000028582"/>
    </source>
</evidence>
<keyword evidence="1" id="KW-1133">Transmembrane helix</keyword>
<organism evidence="2 3">
    <name type="scientific">Phytophthora nicotianae P1976</name>
    <dbReference type="NCBI Taxonomy" id="1317066"/>
    <lineage>
        <taxon>Eukaryota</taxon>
        <taxon>Sar</taxon>
        <taxon>Stramenopiles</taxon>
        <taxon>Oomycota</taxon>
        <taxon>Peronosporomycetes</taxon>
        <taxon>Peronosporales</taxon>
        <taxon>Peronosporaceae</taxon>
        <taxon>Phytophthora</taxon>
    </lineage>
</organism>
<reference evidence="2 3" key="1">
    <citation type="submission" date="2013-11" db="EMBL/GenBank/DDBJ databases">
        <title>The Genome Sequence of Phytophthora parasitica P1976.</title>
        <authorList>
            <consortium name="The Broad Institute Genomics Platform"/>
            <person name="Russ C."/>
            <person name="Tyler B."/>
            <person name="Panabieres F."/>
            <person name="Shan W."/>
            <person name="Tripathy S."/>
            <person name="Grunwald N."/>
            <person name="Machado M."/>
            <person name="Johnson C.S."/>
            <person name="Walker B."/>
            <person name="Young S."/>
            <person name="Zeng Q."/>
            <person name="Gargeya S."/>
            <person name="Fitzgerald M."/>
            <person name="Haas B."/>
            <person name="Abouelleil A."/>
            <person name="Allen A.W."/>
            <person name="Alvarado L."/>
            <person name="Arachchi H.M."/>
            <person name="Berlin A.M."/>
            <person name="Chapman S.B."/>
            <person name="Gainer-Dewar J."/>
            <person name="Goldberg J."/>
            <person name="Griggs A."/>
            <person name="Gujja S."/>
            <person name="Hansen M."/>
            <person name="Howarth C."/>
            <person name="Imamovic A."/>
            <person name="Ireland A."/>
            <person name="Larimer J."/>
            <person name="McCowan C."/>
            <person name="Murphy C."/>
            <person name="Pearson M."/>
            <person name="Poon T.W."/>
            <person name="Priest M."/>
            <person name="Roberts A."/>
            <person name="Saif S."/>
            <person name="Shea T."/>
            <person name="Sisk P."/>
            <person name="Sykes S."/>
            <person name="Wortman J."/>
            <person name="Nusbaum C."/>
            <person name="Birren B."/>
        </authorList>
    </citation>
    <scope>NUCLEOTIDE SEQUENCE [LARGE SCALE GENOMIC DNA]</scope>
    <source>
        <strain evidence="2 3">P1976</strain>
    </source>
</reference>
<dbReference type="GO" id="GO:0005886">
    <property type="term" value="C:plasma membrane"/>
    <property type="evidence" value="ECO:0007669"/>
    <property type="project" value="TreeGrafter"/>
</dbReference>
<feature type="transmembrane region" description="Helical" evidence="1">
    <location>
        <begin position="75"/>
        <end position="96"/>
    </location>
</feature>
<dbReference type="InterPro" id="IPR045122">
    <property type="entry name" value="Csc1-like"/>
</dbReference>
<proteinExistence type="predicted"/>
<keyword evidence="1" id="KW-0472">Membrane</keyword>
<feature type="transmembrane region" description="Helical" evidence="1">
    <location>
        <begin position="180"/>
        <end position="196"/>
    </location>
</feature>
<dbReference type="GO" id="GO:0005227">
    <property type="term" value="F:calcium-activated cation channel activity"/>
    <property type="evidence" value="ECO:0007669"/>
    <property type="project" value="InterPro"/>
</dbReference>
<dbReference type="OrthoDB" id="197892at2759"/>
<dbReference type="PANTHER" id="PTHR13018">
    <property type="entry name" value="PROBABLE MEMBRANE PROTEIN DUF221-RELATED"/>
    <property type="match status" value="1"/>
</dbReference>
<evidence type="ECO:0008006" key="4">
    <source>
        <dbReference type="Google" id="ProtNLM"/>
    </source>
</evidence>
<accession>A0A080ZUT8</accession>
<feature type="transmembrane region" description="Helical" evidence="1">
    <location>
        <begin position="492"/>
        <end position="508"/>
    </location>
</feature>
<dbReference type="Proteomes" id="UP000028582">
    <property type="component" value="Unassembled WGS sequence"/>
</dbReference>
<feature type="transmembrane region" description="Helical" evidence="1">
    <location>
        <begin position="452"/>
        <end position="472"/>
    </location>
</feature>
<evidence type="ECO:0000313" key="2">
    <source>
        <dbReference type="EMBL" id="ETO70399.1"/>
    </source>
</evidence>
<feature type="transmembrane region" description="Helical" evidence="1">
    <location>
        <begin position="103"/>
        <end position="122"/>
    </location>
</feature>
<feature type="transmembrane region" description="Helical" evidence="1">
    <location>
        <begin position="634"/>
        <end position="651"/>
    </location>
</feature>
<keyword evidence="1" id="KW-0812">Transmembrane</keyword>
<dbReference type="PANTHER" id="PTHR13018:SF135">
    <property type="entry name" value="CSC1_OSCA1-LIKE 7TM REGION DOMAIN-CONTAINING PROTEIN"/>
    <property type="match status" value="1"/>
</dbReference>
<name>A0A080ZUT8_PHYNI</name>